<feature type="transmembrane region" description="Helical" evidence="2">
    <location>
        <begin position="16"/>
        <end position="37"/>
    </location>
</feature>
<feature type="compositionally biased region" description="Low complexity" evidence="1">
    <location>
        <begin position="154"/>
        <end position="163"/>
    </location>
</feature>
<keyword evidence="4" id="KW-1185">Reference proteome</keyword>
<proteinExistence type="predicted"/>
<evidence type="ECO:0000313" key="3">
    <source>
        <dbReference type="EMBL" id="TKG57849.1"/>
    </source>
</evidence>
<sequence length="230" mass="24191">MSTTDSPTRTGRLVDIIRITVAVILGGIGAAAGFTHTHEWATHHGQTGWLAWATAIVIEGMVVVAGFEVQRDHRTGHTARLSFPMVVLVAGFGVQMTAQVALAEPSPAGWLVAAMPALGFLVVVKLLMRRTPTPGTTEQPAEPQTVTPEPPAPAATVPSVQVTPPAPGKSPRLRLPAPMAARLDALAADAAEEGRELTTDDIRRAVKVPEEMAARLLADLAPRNGHPITT</sequence>
<name>A0ABY2RS22_9PSEU</name>
<dbReference type="Pfam" id="PF10935">
    <property type="entry name" value="DUF2637"/>
    <property type="match status" value="1"/>
</dbReference>
<evidence type="ECO:0000256" key="1">
    <source>
        <dbReference type="SAM" id="MobiDB-lite"/>
    </source>
</evidence>
<reference evidence="3 4" key="1">
    <citation type="journal article" date="2015" name="Antonie Van Leeuwenhoek">
        <title>Prauserella endophytica sp. nov., an endophytic actinobacterium isolated from Tamarix taklamakanensis.</title>
        <authorList>
            <person name="Liu J.M."/>
            <person name="Habden X."/>
            <person name="Guo L."/>
            <person name="Tuo L."/>
            <person name="Jiang Z.K."/>
            <person name="Liu S.W."/>
            <person name="Liu X.F."/>
            <person name="Chen L."/>
            <person name="Li R.F."/>
            <person name="Zhang Y.Q."/>
            <person name="Sun C.H."/>
        </authorList>
    </citation>
    <scope>NUCLEOTIDE SEQUENCE [LARGE SCALE GENOMIC DNA]</scope>
    <source>
        <strain evidence="3 4">CGMCC 4.7182</strain>
    </source>
</reference>
<feature type="transmembrane region" description="Helical" evidence="2">
    <location>
        <begin position="108"/>
        <end position="128"/>
    </location>
</feature>
<dbReference type="RefSeq" id="WP_137097565.1">
    <property type="nucleotide sequence ID" value="NZ_SWMS01000062.1"/>
</dbReference>
<feature type="compositionally biased region" description="Low complexity" evidence="1">
    <location>
        <begin position="136"/>
        <end position="147"/>
    </location>
</feature>
<dbReference type="Proteomes" id="UP000309992">
    <property type="component" value="Unassembled WGS sequence"/>
</dbReference>
<evidence type="ECO:0000313" key="4">
    <source>
        <dbReference type="Proteomes" id="UP000309992"/>
    </source>
</evidence>
<evidence type="ECO:0000256" key="2">
    <source>
        <dbReference type="SAM" id="Phobius"/>
    </source>
</evidence>
<organism evidence="3 4">
    <name type="scientific">Prauserella endophytica</name>
    <dbReference type="NCBI Taxonomy" id="1592324"/>
    <lineage>
        <taxon>Bacteria</taxon>
        <taxon>Bacillati</taxon>
        <taxon>Actinomycetota</taxon>
        <taxon>Actinomycetes</taxon>
        <taxon>Pseudonocardiales</taxon>
        <taxon>Pseudonocardiaceae</taxon>
        <taxon>Prauserella</taxon>
        <taxon>Prauserella coralliicola group</taxon>
    </lineage>
</organism>
<keyword evidence="2" id="KW-0472">Membrane</keyword>
<keyword evidence="2" id="KW-0812">Transmembrane</keyword>
<dbReference type="EMBL" id="SWMS01000062">
    <property type="protein sequence ID" value="TKG57849.1"/>
    <property type="molecule type" value="Genomic_DNA"/>
</dbReference>
<feature type="region of interest" description="Disordered" evidence="1">
    <location>
        <begin position="132"/>
        <end position="174"/>
    </location>
</feature>
<feature type="transmembrane region" description="Helical" evidence="2">
    <location>
        <begin position="49"/>
        <end position="69"/>
    </location>
</feature>
<feature type="transmembrane region" description="Helical" evidence="2">
    <location>
        <begin position="81"/>
        <end position="102"/>
    </location>
</feature>
<protein>
    <submittedName>
        <fullName evidence="3">DUF2637 domain-containing protein</fullName>
    </submittedName>
</protein>
<comment type="caution">
    <text evidence="3">The sequence shown here is derived from an EMBL/GenBank/DDBJ whole genome shotgun (WGS) entry which is preliminary data.</text>
</comment>
<accession>A0ABY2RS22</accession>
<dbReference type="InterPro" id="IPR021235">
    <property type="entry name" value="DUF2637"/>
</dbReference>
<gene>
    <name evidence="3" type="ORF">FCN18_38670</name>
</gene>
<keyword evidence="2" id="KW-1133">Transmembrane helix</keyword>